<evidence type="ECO:0000259" key="10">
    <source>
        <dbReference type="PROSITE" id="PS50928"/>
    </source>
</evidence>
<feature type="transmembrane region" description="Helical" evidence="9">
    <location>
        <begin position="190"/>
        <end position="217"/>
    </location>
</feature>
<accession>A0ABS9QMB5</accession>
<keyword evidence="12" id="KW-1185">Reference proteome</keyword>
<comment type="similarity">
    <text evidence="2">Belongs to the binding-protein-dependent transport system permease family. HisMQ subfamily.</text>
</comment>
<feature type="transmembrane region" description="Helical" evidence="9">
    <location>
        <begin position="87"/>
        <end position="110"/>
    </location>
</feature>
<evidence type="ECO:0000256" key="4">
    <source>
        <dbReference type="ARBA" id="ARBA00022475"/>
    </source>
</evidence>
<dbReference type="PANTHER" id="PTHR30614">
    <property type="entry name" value="MEMBRANE COMPONENT OF AMINO ACID ABC TRANSPORTER"/>
    <property type="match status" value="1"/>
</dbReference>
<dbReference type="InterPro" id="IPR010065">
    <property type="entry name" value="AA_ABC_transptr_permease_3TM"/>
</dbReference>
<evidence type="ECO:0000256" key="2">
    <source>
        <dbReference type="ARBA" id="ARBA00010072"/>
    </source>
</evidence>
<organism evidence="11 12">
    <name type="scientific">Mesorhizobium retamae</name>
    <dbReference type="NCBI Taxonomy" id="2912854"/>
    <lineage>
        <taxon>Bacteria</taxon>
        <taxon>Pseudomonadati</taxon>
        <taxon>Pseudomonadota</taxon>
        <taxon>Alphaproteobacteria</taxon>
        <taxon>Hyphomicrobiales</taxon>
        <taxon>Phyllobacteriaceae</taxon>
        <taxon>Mesorhizobium</taxon>
    </lineage>
</organism>
<keyword evidence="3 9" id="KW-0813">Transport</keyword>
<dbReference type="CDD" id="cd06261">
    <property type="entry name" value="TM_PBP2"/>
    <property type="match status" value="1"/>
</dbReference>
<feature type="transmembrane region" description="Helical" evidence="9">
    <location>
        <begin position="16"/>
        <end position="41"/>
    </location>
</feature>
<reference evidence="11 12" key="1">
    <citation type="submission" date="2022-02" db="EMBL/GenBank/DDBJ databases">
        <title>Draft genome sequence of Mezorhizobium retamae strain IRAMC:0171 isolated from Retama raetam nodules.</title>
        <authorList>
            <person name="Bengaied R."/>
            <person name="Sbissi I."/>
            <person name="Huber K."/>
            <person name="Ghodbane F."/>
            <person name="Nouioui I."/>
            <person name="Tarhouni M."/>
            <person name="Gtari M."/>
        </authorList>
    </citation>
    <scope>NUCLEOTIDE SEQUENCE [LARGE SCALE GENOMIC DNA]</scope>
    <source>
        <strain evidence="11 12">IRAMC:0171</strain>
    </source>
</reference>
<dbReference type="RefSeq" id="WP_239370081.1">
    <property type="nucleotide sequence ID" value="NZ_JAKREW010000046.1"/>
</dbReference>
<gene>
    <name evidence="11" type="ORF">L4923_26370</name>
</gene>
<name>A0ABS9QMB5_9HYPH</name>
<evidence type="ECO:0000256" key="7">
    <source>
        <dbReference type="ARBA" id="ARBA00022989"/>
    </source>
</evidence>
<dbReference type="InterPro" id="IPR000515">
    <property type="entry name" value="MetI-like"/>
</dbReference>
<evidence type="ECO:0000313" key="11">
    <source>
        <dbReference type="EMBL" id="MCG7508572.1"/>
    </source>
</evidence>
<sequence length="251" mass="27283">MDIETALHVAGELAGAIWVTLALAAVTLPLGLIFAGLATWARRSRYRVLRGVASAYVLAFRSVPLLVQIFVLYYGVSQFAWLRASPVWILLKDPFACAVIAMSVCAGAYTAEVMRGGLAAVPQGAIEAARALGLSPFKTFLLVTMPIAIRRALPAYSNEIVVTLKSTSLACTITVMELTGVAKDLMSQTFAVIEVFCMVALIYLMINMVLIFALRLIERWLTPRYQRKPLFAGRGRASSVKQHSVRAAASE</sequence>
<protein>
    <submittedName>
        <fullName evidence="11">ABC transporter permease subunit</fullName>
    </submittedName>
</protein>
<evidence type="ECO:0000256" key="5">
    <source>
        <dbReference type="ARBA" id="ARBA00022519"/>
    </source>
</evidence>
<dbReference type="PANTHER" id="PTHR30614:SF10">
    <property type="entry name" value="ARGININE ABC TRANSPORTER PERMEASE PROTEIN ARTM"/>
    <property type="match status" value="1"/>
</dbReference>
<keyword evidence="8 9" id="KW-0472">Membrane</keyword>
<dbReference type="PROSITE" id="PS50928">
    <property type="entry name" value="ABC_TM1"/>
    <property type="match status" value="1"/>
</dbReference>
<feature type="transmembrane region" description="Helical" evidence="9">
    <location>
        <begin position="53"/>
        <end position="75"/>
    </location>
</feature>
<dbReference type="EMBL" id="JAKREW010000046">
    <property type="protein sequence ID" value="MCG7508572.1"/>
    <property type="molecule type" value="Genomic_DNA"/>
</dbReference>
<keyword evidence="6 9" id="KW-0812">Transmembrane</keyword>
<dbReference type="InterPro" id="IPR043429">
    <property type="entry name" value="ArtM/GltK/GlnP/TcyL/YhdX-like"/>
</dbReference>
<evidence type="ECO:0000256" key="6">
    <source>
        <dbReference type="ARBA" id="ARBA00022692"/>
    </source>
</evidence>
<keyword evidence="5" id="KW-0997">Cell inner membrane</keyword>
<dbReference type="Proteomes" id="UP001201701">
    <property type="component" value="Unassembled WGS sequence"/>
</dbReference>
<evidence type="ECO:0000256" key="1">
    <source>
        <dbReference type="ARBA" id="ARBA00004429"/>
    </source>
</evidence>
<comment type="subcellular location">
    <subcellularLocation>
        <location evidence="1">Cell inner membrane</location>
        <topology evidence="1">Multi-pass membrane protein</topology>
    </subcellularLocation>
    <subcellularLocation>
        <location evidence="9">Cell membrane</location>
        <topology evidence="9">Multi-pass membrane protein</topology>
    </subcellularLocation>
</comment>
<evidence type="ECO:0000313" key="12">
    <source>
        <dbReference type="Proteomes" id="UP001201701"/>
    </source>
</evidence>
<dbReference type="Gene3D" id="1.10.3720.10">
    <property type="entry name" value="MetI-like"/>
    <property type="match status" value="1"/>
</dbReference>
<keyword evidence="4" id="KW-1003">Cell membrane</keyword>
<feature type="domain" description="ABC transmembrane type-1" evidence="10">
    <location>
        <begin position="13"/>
        <end position="214"/>
    </location>
</feature>
<evidence type="ECO:0000256" key="3">
    <source>
        <dbReference type="ARBA" id="ARBA00022448"/>
    </source>
</evidence>
<proteinExistence type="inferred from homology"/>
<comment type="caution">
    <text evidence="11">The sequence shown here is derived from an EMBL/GenBank/DDBJ whole genome shotgun (WGS) entry which is preliminary data.</text>
</comment>
<evidence type="ECO:0000256" key="9">
    <source>
        <dbReference type="RuleBase" id="RU363032"/>
    </source>
</evidence>
<dbReference type="NCBIfam" id="TIGR01726">
    <property type="entry name" value="HEQRo_perm_3TM"/>
    <property type="match status" value="1"/>
</dbReference>
<dbReference type="InterPro" id="IPR035906">
    <property type="entry name" value="MetI-like_sf"/>
</dbReference>
<keyword evidence="7 9" id="KW-1133">Transmembrane helix</keyword>
<dbReference type="SUPFAM" id="SSF161098">
    <property type="entry name" value="MetI-like"/>
    <property type="match status" value="1"/>
</dbReference>
<evidence type="ECO:0000256" key="8">
    <source>
        <dbReference type="ARBA" id="ARBA00023136"/>
    </source>
</evidence>
<dbReference type="Pfam" id="PF00528">
    <property type="entry name" value="BPD_transp_1"/>
    <property type="match status" value="1"/>
</dbReference>